<keyword evidence="1" id="KW-0812">Transmembrane</keyword>
<protein>
    <submittedName>
        <fullName evidence="2">Uncharacterized protein</fullName>
    </submittedName>
</protein>
<dbReference type="AlphaFoldDB" id="A0A6C0B0I9"/>
<reference evidence="2" key="1">
    <citation type="journal article" date="2020" name="Nature">
        <title>Giant virus diversity and host interactions through global metagenomics.</title>
        <authorList>
            <person name="Schulz F."/>
            <person name="Roux S."/>
            <person name="Paez-Espino D."/>
            <person name="Jungbluth S."/>
            <person name="Walsh D.A."/>
            <person name="Denef V.J."/>
            <person name="McMahon K.D."/>
            <person name="Konstantinidis K.T."/>
            <person name="Eloe-Fadrosh E.A."/>
            <person name="Kyrpides N.C."/>
            <person name="Woyke T."/>
        </authorList>
    </citation>
    <scope>NUCLEOTIDE SEQUENCE</scope>
    <source>
        <strain evidence="2">GVMAG-M-3300009182-78</strain>
    </source>
</reference>
<keyword evidence="1" id="KW-0472">Membrane</keyword>
<dbReference type="EMBL" id="MN739042">
    <property type="protein sequence ID" value="QHS85281.1"/>
    <property type="molecule type" value="Genomic_DNA"/>
</dbReference>
<evidence type="ECO:0000256" key="1">
    <source>
        <dbReference type="SAM" id="Phobius"/>
    </source>
</evidence>
<accession>A0A6C0B0I9</accession>
<keyword evidence="1" id="KW-1133">Transmembrane helix</keyword>
<proteinExistence type="predicted"/>
<name>A0A6C0B0I9_9ZZZZ</name>
<feature type="transmembrane region" description="Helical" evidence="1">
    <location>
        <begin position="6"/>
        <end position="26"/>
    </location>
</feature>
<evidence type="ECO:0000313" key="2">
    <source>
        <dbReference type="EMBL" id="QHS85281.1"/>
    </source>
</evidence>
<sequence>MEWSTIFIIILIVILIIVFSSHIVVVNRNHYTPNPIPVPYPVPYPTPVTPVYKPMVGGCAGTQFGCCPNSSDPKVNAAGTNCYH</sequence>
<organism evidence="2">
    <name type="scientific">viral metagenome</name>
    <dbReference type="NCBI Taxonomy" id="1070528"/>
    <lineage>
        <taxon>unclassified sequences</taxon>
        <taxon>metagenomes</taxon>
        <taxon>organismal metagenomes</taxon>
    </lineage>
</organism>